<evidence type="ECO:0000313" key="8">
    <source>
        <dbReference type="Proteomes" id="UP001195483"/>
    </source>
</evidence>
<dbReference type="Gene3D" id="3.60.150.10">
    <property type="entry name" value="Chorismate synthase AroC"/>
    <property type="match status" value="2"/>
</dbReference>
<name>A0AAE0TFB0_9BIVA</name>
<keyword evidence="5" id="KW-0057">Aromatic amino acid biosynthesis</keyword>
<evidence type="ECO:0000256" key="6">
    <source>
        <dbReference type="ARBA" id="ARBA00023239"/>
    </source>
</evidence>
<keyword evidence="4" id="KW-0028">Amino-acid biosynthesis</keyword>
<dbReference type="GO" id="GO:0010181">
    <property type="term" value="F:FMN binding"/>
    <property type="evidence" value="ECO:0007669"/>
    <property type="project" value="TreeGrafter"/>
</dbReference>
<comment type="pathway">
    <text evidence="1">Metabolic intermediate biosynthesis; chorismate biosynthesis; chorismate from D-erythrose 4-phosphate and phosphoenolpyruvate: step 7/7.</text>
</comment>
<dbReference type="EC" id="4.2.3.5" evidence="3"/>
<dbReference type="PROSITE" id="PS00789">
    <property type="entry name" value="CHORISMATE_SYNTHASE_3"/>
    <property type="match status" value="1"/>
</dbReference>
<dbReference type="InterPro" id="IPR035904">
    <property type="entry name" value="Chorismate_synth_AroC_sf"/>
</dbReference>
<dbReference type="InterPro" id="IPR000453">
    <property type="entry name" value="Chorismate_synth"/>
</dbReference>
<comment type="caution">
    <text evidence="7">The sequence shown here is derived from an EMBL/GenBank/DDBJ whole genome shotgun (WGS) entry which is preliminary data.</text>
</comment>
<dbReference type="InterPro" id="IPR020541">
    <property type="entry name" value="Chorismate_synthase_CS"/>
</dbReference>
<organism evidence="7 8">
    <name type="scientific">Potamilus streckersoni</name>
    <dbReference type="NCBI Taxonomy" id="2493646"/>
    <lineage>
        <taxon>Eukaryota</taxon>
        <taxon>Metazoa</taxon>
        <taxon>Spiralia</taxon>
        <taxon>Lophotrochozoa</taxon>
        <taxon>Mollusca</taxon>
        <taxon>Bivalvia</taxon>
        <taxon>Autobranchia</taxon>
        <taxon>Heteroconchia</taxon>
        <taxon>Palaeoheterodonta</taxon>
        <taxon>Unionida</taxon>
        <taxon>Unionoidea</taxon>
        <taxon>Unionidae</taxon>
        <taxon>Ambleminae</taxon>
        <taxon>Lampsilini</taxon>
        <taxon>Potamilus</taxon>
    </lineage>
</organism>
<evidence type="ECO:0000256" key="5">
    <source>
        <dbReference type="ARBA" id="ARBA00023141"/>
    </source>
</evidence>
<reference evidence="7" key="3">
    <citation type="submission" date="2023-05" db="EMBL/GenBank/DDBJ databases">
        <authorList>
            <person name="Smith C.H."/>
        </authorList>
    </citation>
    <scope>NUCLEOTIDE SEQUENCE</scope>
    <source>
        <strain evidence="7">CHS0354</strain>
        <tissue evidence="7">Mantle</tissue>
    </source>
</reference>
<dbReference type="GO" id="GO:0009073">
    <property type="term" value="P:aromatic amino acid family biosynthetic process"/>
    <property type="evidence" value="ECO:0007669"/>
    <property type="project" value="UniProtKB-KW"/>
</dbReference>
<evidence type="ECO:0000256" key="1">
    <source>
        <dbReference type="ARBA" id="ARBA00005044"/>
    </source>
</evidence>
<dbReference type="EMBL" id="JAEAOA010000469">
    <property type="protein sequence ID" value="KAK3608875.1"/>
    <property type="molecule type" value="Genomic_DNA"/>
</dbReference>
<evidence type="ECO:0000313" key="7">
    <source>
        <dbReference type="EMBL" id="KAK3608875.1"/>
    </source>
</evidence>
<dbReference type="GO" id="GO:0004107">
    <property type="term" value="F:chorismate synthase activity"/>
    <property type="evidence" value="ECO:0007669"/>
    <property type="project" value="UniProtKB-EC"/>
</dbReference>
<evidence type="ECO:0000256" key="2">
    <source>
        <dbReference type="ARBA" id="ARBA00008014"/>
    </source>
</evidence>
<comment type="similarity">
    <text evidence="2">Belongs to the chorismate synthase family.</text>
</comment>
<dbReference type="SUPFAM" id="SSF103263">
    <property type="entry name" value="Chorismate synthase, AroC"/>
    <property type="match status" value="1"/>
</dbReference>
<dbReference type="GO" id="GO:0008652">
    <property type="term" value="P:amino acid biosynthetic process"/>
    <property type="evidence" value="ECO:0007669"/>
    <property type="project" value="UniProtKB-KW"/>
</dbReference>
<reference evidence="7" key="2">
    <citation type="journal article" date="2021" name="Genome Biol. Evol.">
        <title>Developing a high-quality reference genome for a parasitic bivalve with doubly uniparental inheritance (Bivalvia: Unionida).</title>
        <authorList>
            <person name="Smith C.H."/>
        </authorList>
    </citation>
    <scope>NUCLEOTIDE SEQUENCE</scope>
    <source>
        <strain evidence="7">CHS0354</strain>
        <tissue evidence="7">Mantle</tissue>
    </source>
</reference>
<reference evidence="7" key="1">
    <citation type="journal article" date="2021" name="Genome Biol. Evol.">
        <title>A High-Quality Reference Genome for a Parasitic Bivalve with Doubly Uniparental Inheritance (Bivalvia: Unionida).</title>
        <authorList>
            <person name="Smith C.H."/>
        </authorList>
    </citation>
    <scope>NUCLEOTIDE SEQUENCE</scope>
    <source>
        <strain evidence="7">CHS0354</strain>
    </source>
</reference>
<dbReference type="GO" id="GO:0009423">
    <property type="term" value="P:chorismate biosynthetic process"/>
    <property type="evidence" value="ECO:0007669"/>
    <property type="project" value="TreeGrafter"/>
</dbReference>
<dbReference type="GO" id="GO:0005829">
    <property type="term" value="C:cytosol"/>
    <property type="evidence" value="ECO:0007669"/>
    <property type="project" value="TreeGrafter"/>
</dbReference>
<protein>
    <recommendedName>
        <fullName evidence="3">chorismate synthase</fullName>
        <ecNumber evidence="3">4.2.3.5</ecNumber>
    </recommendedName>
</protein>
<proteinExistence type="inferred from homology"/>
<accession>A0AAE0TFB0</accession>
<evidence type="ECO:0000256" key="4">
    <source>
        <dbReference type="ARBA" id="ARBA00022605"/>
    </source>
</evidence>
<dbReference type="PANTHER" id="PTHR21085:SF0">
    <property type="entry name" value="CHORISMATE SYNTHASE"/>
    <property type="match status" value="1"/>
</dbReference>
<keyword evidence="8" id="KW-1185">Reference proteome</keyword>
<dbReference type="AlphaFoldDB" id="A0AAE0TFB0"/>
<gene>
    <name evidence="7" type="ORF">CHS0354_006916</name>
</gene>
<dbReference type="PANTHER" id="PTHR21085">
    <property type="entry name" value="CHORISMATE SYNTHASE"/>
    <property type="match status" value="1"/>
</dbReference>
<evidence type="ECO:0000256" key="3">
    <source>
        <dbReference type="ARBA" id="ARBA00013036"/>
    </source>
</evidence>
<keyword evidence="6" id="KW-0456">Lyase</keyword>
<sequence>MATVYRPGHADYTYEARYGIRDVRGGGRSSNRESAARVAAGAIARNLLHDFTVADTLAWVDTVYNVQASVNPDTVSLNDIESIAVRCPDKAAAAEMEKAILKAKEDGSPVFDKITADLAKALISINATRSFSVGLGEDAVKLTGIEHNDPFDTDGRRVFTKTNRAGGVLGGITNGETLYGTVSVKPVSTVSSKQQTITKDKQKTTLEAKGRHDPCVLPRAVPIVEAMVNLVLADHIMSCAVSTVDRLKKNIYVRTIHIFRLTKHYGRN</sequence>
<dbReference type="Pfam" id="PF01264">
    <property type="entry name" value="Chorismate_synt"/>
    <property type="match status" value="1"/>
</dbReference>
<dbReference type="Proteomes" id="UP001195483">
    <property type="component" value="Unassembled WGS sequence"/>
</dbReference>